<dbReference type="PROSITE" id="PS51257">
    <property type="entry name" value="PROKAR_LIPOPROTEIN"/>
    <property type="match status" value="1"/>
</dbReference>
<dbReference type="SUPFAM" id="SSF69318">
    <property type="entry name" value="Integrin alpha N-terminal domain"/>
    <property type="match status" value="2"/>
</dbReference>
<dbReference type="Gene3D" id="2.130.10.130">
    <property type="entry name" value="Integrin alpha, N-terminal"/>
    <property type="match status" value="1"/>
</dbReference>
<keyword evidence="2" id="KW-0812">Transmembrane</keyword>
<reference evidence="4" key="1">
    <citation type="submission" date="2018-06" db="EMBL/GenBank/DDBJ databases">
        <authorList>
            <person name="Zhirakovskaya E."/>
        </authorList>
    </citation>
    <scope>NUCLEOTIDE SEQUENCE</scope>
</reference>
<feature type="domain" description="SbsA Ig-like" evidence="3">
    <location>
        <begin position="49"/>
        <end position="148"/>
    </location>
</feature>
<dbReference type="AlphaFoldDB" id="A0A3B1BM22"/>
<dbReference type="EMBL" id="UOFY01000073">
    <property type="protein sequence ID" value="VAX11600.1"/>
    <property type="molecule type" value="Genomic_DNA"/>
</dbReference>
<evidence type="ECO:0000259" key="3">
    <source>
        <dbReference type="Pfam" id="PF13205"/>
    </source>
</evidence>
<evidence type="ECO:0000313" key="4">
    <source>
        <dbReference type="EMBL" id="VAX11600.1"/>
    </source>
</evidence>
<name>A0A3B1BM22_9ZZZZ</name>
<keyword evidence="2" id="KW-1133">Transmembrane helix</keyword>
<sequence length="965" mass="103421">MKTKNNNQSGWLLRIVTIPVLLAIMLTGCGGGGGGGDDIADSDDSEVVTSLTVTATNPEHGETGIPLDRMIAVSFSESLDPESIEEDSIVMQSNGVSVKGQITVNKQTILFMVATMEKNSVYTLTIKPSIRGLDGLSLDSEQSFTFTTGQTYTDGSLPLNENFKPFGSGEFVTLIGKKEYLLLGLDNPDNVQLIDPLKFNSEEDSSASSGNVLYTDSNPALVMANKKRTATGSFDHDFYEEVAVISWSATGIGTLSIYDHGKDSQSRISVDVALEIDSRPEGAYQYDIASGDIDNDGLDEVLVVGVIDGTVASERKGKIWIFDDLASSSTLLYSTDLEGEFDPDIGNVGLDRIAIASGNVDNDNAIETVVAYYLHGRPKASVLVLDDAEHQYAELRHGLIGDSQLIPTAAISAGVQRYLRVDTGDTDADGRDEILVAWMKLDDMARYDGYDVYHSMYWLLDDGSASFSQISERGGISGRGLDSGTLIPEAKLVDLDGDRRAELFVMGAVSAYSIAFGDYLNLQDSRYTCGDLGGVSDSPITLFGRSVAVGDINGDMREDLVIYKTDSSIEVIACTEHPRYNPSTGELESVSNQFDLIDSRGPYGAYSENAVVAAVNVDQDSLVVKYGGNVPDPGSSNGSNEPVSEVHMEHSIYFADNRLIAVVAAPPCADGIGQNVDGCSAGFGTMIGAGLTSGFTVAVRGGVLVGVEEEIQGGFVFASITLQKFEAEVSAELELSAHIDSSIETSKTITNSTVHGEDIVVFSTTPYDRYIYEVVSHSDEVANGKLMTIDIPQRPRILTVTREYYNAFNGEQMDIGPSILKHVPGQLDTYPRSSEVNGYFNFPNLILGSSGTQTVNQGSGSREVQLEIATELGVGAELTLNVDSTVKVCGATVCGGVTKGWSIGTSFGATLSTATTFISEVGAIDAANYPIYNYTYGMFAYTQLVYDPAGKKMQNFIVVNHWVDD</sequence>
<accession>A0A3B1BM22</accession>
<dbReference type="InterPro" id="IPR032812">
    <property type="entry name" value="SbsA_Ig"/>
</dbReference>
<protein>
    <recommendedName>
        <fullName evidence="3">SbsA Ig-like domain-containing protein</fullName>
    </recommendedName>
</protein>
<proteinExistence type="predicted"/>
<feature type="transmembrane region" description="Helical" evidence="2">
    <location>
        <begin position="12"/>
        <end position="33"/>
    </location>
</feature>
<dbReference type="Pfam" id="PF13205">
    <property type="entry name" value="Big_5"/>
    <property type="match status" value="1"/>
</dbReference>
<dbReference type="InterPro" id="IPR028994">
    <property type="entry name" value="Integrin_alpha_N"/>
</dbReference>
<keyword evidence="2" id="KW-0472">Membrane</keyword>
<organism evidence="4">
    <name type="scientific">hydrothermal vent metagenome</name>
    <dbReference type="NCBI Taxonomy" id="652676"/>
    <lineage>
        <taxon>unclassified sequences</taxon>
        <taxon>metagenomes</taxon>
        <taxon>ecological metagenomes</taxon>
    </lineage>
</organism>
<gene>
    <name evidence="4" type="ORF">MNBD_GAMMA25-1962</name>
</gene>
<keyword evidence="1" id="KW-0732">Signal</keyword>
<evidence type="ECO:0000256" key="2">
    <source>
        <dbReference type="SAM" id="Phobius"/>
    </source>
</evidence>
<evidence type="ECO:0000256" key="1">
    <source>
        <dbReference type="ARBA" id="ARBA00022729"/>
    </source>
</evidence>